<dbReference type="Pfam" id="PF02872">
    <property type="entry name" value="5_nucleotid_C"/>
    <property type="match status" value="1"/>
</dbReference>
<accession>A0ABW6HMX8</accession>
<dbReference type="InterPro" id="IPR008334">
    <property type="entry name" value="5'-Nucleotdase_C"/>
</dbReference>
<evidence type="ECO:0000259" key="1">
    <source>
        <dbReference type="Pfam" id="PF02872"/>
    </source>
</evidence>
<dbReference type="InterPro" id="IPR006179">
    <property type="entry name" value="5_nucleotidase/apyrase"/>
</dbReference>
<dbReference type="Gene3D" id="3.90.780.10">
    <property type="entry name" value="5'-Nucleotidase, C-terminal domain"/>
    <property type="match status" value="1"/>
</dbReference>
<evidence type="ECO:0000313" key="2">
    <source>
        <dbReference type="EMBL" id="MFE3848389.1"/>
    </source>
</evidence>
<organism evidence="2 3">
    <name type="scientific">Flavobacterium fructosi</name>
    <dbReference type="NCBI Taxonomy" id="3230416"/>
    <lineage>
        <taxon>Bacteria</taxon>
        <taxon>Pseudomonadati</taxon>
        <taxon>Bacteroidota</taxon>
        <taxon>Flavobacteriia</taxon>
        <taxon>Flavobacteriales</taxon>
        <taxon>Flavobacteriaceae</taxon>
        <taxon>Flavobacterium</taxon>
    </lineage>
</organism>
<feature type="domain" description="5'-Nucleotidase C-terminal" evidence="1">
    <location>
        <begin position="95"/>
        <end position="232"/>
    </location>
</feature>
<gene>
    <name evidence="2" type="ORF">ACFX5D_10495</name>
</gene>
<name>A0ABW6HMX8_9FLAO</name>
<dbReference type="SUPFAM" id="SSF55816">
    <property type="entry name" value="5'-nucleotidase (syn. UDP-sugar hydrolase), C-terminal domain"/>
    <property type="match status" value="1"/>
</dbReference>
<evidence type="ECO:0000313" key="3">
    <source>
        <dbReference type="Proteomes" id="UP001600039"/>
    </source>
</evidence>
<protein>
    <submittedName>
        <fullName evidence="2">5'-nucleotidase C-terminal domain-containing protein</fullName>
    </submittedName>
</protein>
<sequence length="269" mass="30585">MVNLKKYNDVLKLFVIFLTFFFIASCSKQNYHVSKIEGKQIPITEIGNLLVNSSLPDEKSMQIENFIKPYREHINKDLDSILAYCPVTLDKSSGKWQTTIGNLIADVTLQRGNLVFNAREKKNIDICLLNNGGIRSILPKGNVTSRTAFEIMPFENTMVVIALKGEQILELVDYFIAEKKPHPISGITFTIGKDNVAKNILVQGKSIERNKIYYVGTNDYLSNGGDNMSFFKKGVQKFDLDYKLRNILIDYFKEVDTIPVVNDIRITVE</sequence>
<keyword evidence="3" id="KW-1185">Reference proteome</keyword>
<proteinExistence type="predicted"/>
<comment type="caution">
    <text evidence="2">The sequence shown here is derived from an EMBL/GenBank/DDBJ whole genome shotgun (WGS) entry which is preliminary data.</text>
</comment>
<dbReference type="EMBL" id="JBHZQA010000006">
    <property type="protein sequence ID" value="MFE3848389.1"/>
    <property type="molecule type" value="Genomic_DNA"/>
</dbReference>
<dbReference type="PROSITE" id="PS51257">
    <property type="entry name" value="PROKAR_LIPOPROTEIN"/>
    <property type="match status" value="1"/>
</dbReference>
<dbReference type="PRINTS" id="PR01607">
    <property type="entry name" value="APYRASEFAMLY"/>
</dbReference>
<dbReference type="PANTHER" id="PTHR11575:SF24">
    <property type="entry name" value="5'-NUCLEOTIDASE"/>
    <property type="match status" value="1"/>
</dbReference>
<dbReference type="InterPro" id="IPR036907">
    <property type="entry name" value="5'-Nucleotdase_C_sf"/>
</dbReference>
<dbReference type="PANTHER" id="PTHR11575">
    <property type="entry name" value="5'-NUCLEOTIDASE-RELATED"/>
    <property type="match status" value="1"/>
</dbReference>
<reference evidence="2 3" key="1">
    <citation type="submission" date="2024-06" db="EMBL/GenBank/DDBJ databases">
        <title>Flavobacterium spp. isolated from glacier.</title>
        <authorList>
            <person name="Han D."/>
        </authorList>
    </citation>
    <scope>NUCLEOTIDE SEQUENCE [LARGE SCALE GENOMIC DNA]</scope>
    <source>
        <strain evidence="2 3">LB3P45</strain>
    </source>
</reference>
<dbReference type="RefSeq" id="WP_379858152.1">
    <property type="nucleotide sequence ID" value="NZ_JBHZQA010000006.1"/>
</dbReference>
<dbReference type="Proteomes" id="UP001600039">
    <property type="component" value="Unassembled WGS sequence"/>
</dbReference>